<evidence type="ECO:0000313" key="2">
    <source>
        <dbReference type="EMBL" id="KII72793.1"/>
    </source>
</evidence>
<comment type="caution">
    <text evidence="2">The sequence shown here is derived from an EMBL/GenBank/DDBJ whole genome shotgun (WGS) entry which is preliminary data.</text>
</comment>
<keyword evidence="3" id="KW-1185">Reference proteome</keyword>
<feature type="signal peptide" evidence="1">
    <location>
        <begin position="1"/>
        <end position="21"/>
    </location>
</feature>
<sequence>MFSPNLKVSILSFLLSKVCQTHRWPDVGCFKNCQCLVDTRDKFVSEDLCMIIQYHIGASIPFLNMFQMKVVRSKKWVLLGSRHFPGELDIPPQNGKEATKLALYIDKQPSPIFYTSNNK</sequence>
<evidence type="ECO:0000256" key="1">
    <source>
        <dbReference type="SAM" id="SignalP"/>
    </source>
</evidence>
<evidence type="ECO:0000313" key="3">
    <source>
        <dbReference type="Proteomes" id="UP000031668"/>
    </source>
</evidence>
<keyword evidence="1" id="KW-0732">Signal</keyword>
<reference evidence="2 3" key="1">
    <citation type="journal article" date="2014" name="Genome Biol. Evol.">
        <title>The genome of the myxosporean Thelohanellus kitauei shows adaptations to nutrient acquisition within its fish host.</title>
        <authorList>
            <person name="Yang Y."/>
            <person name="Xiong J."/>
            <person name="Zhou Z."/>
            <person name="Huo F."/>
            <person name="Miao W."/>
            <person name="Ran C."/>
            <person name="Liu Y."/>
            <person name="Zhang J."/>
            <person name="Feng J."/>
            <person name="Wang M."/>
            <person name="Wang M."/>
            <person name="Wang L."/>
            <person name="Yao B."/>
        </authorList>
    </citation>
    <scope>NUCLEOTIDE SEQUENCE [LARGE SCALE GENOMIC DNA]</scope>
    <source>
        <strain evidence="2">Wuqing</strain>
    </source>
</reference>
<feature type="chain" id="PRO_5002163506" evidence="1">
    <location>
        <begin position="22"/>
        <end position="119"/>
    </location>
</feature>
<dbReference type="AlphaFoldDB" id="A0A0C2JTS0"/>
<dbReference type="EMBL" id="JWZT01001101">
    <property type="protein sequence ID" value="KII72793.1"/>
    <property type="molecule type" value="Genomic_DNA"/>
</dbReference>
<proteinExistence type="predicted"/>
<name>A0A0C2JTS0_THEKT</name>
<organism evidence="2 3">
    <name type="scientific">Thelohanellus kitauei</name>
    <name type="common">Myxosporean</name>
    <dbReference type="NCBI Taxonomy" id="669202"/>
    <lineage>
        <taxon>Eukaryota</taxon>
        <taxon>Metazoa</taxon>
        <taxon>Cnidaria</taxon>
        <taxon>Myxozoa</taxon>
        <taxon>Myxosporea</taxon>
        <taxon>Bivalvulida</taxon>
        <taxon>Platysporina</taxon>
        <taxon>Myxobolidae</taxon>
        <taxon>Thelohanellus</taxon>
    </lineage>
</organism>
<accession>A0A0C2JTS0</accession>
<gene>
    <name evidence="2" type="ORF">RF11_11720</name>
</gene>
<protein>
    <submittedName>
        <fullName evidence="2">Uncharacterized protein</fullName>
    </submittedName>
</protein>
<dbReference type="Proteomes" id="UP000031668">
    <property type="component" value="Unassembled WGS sequence"/>
</dbReference>